<dbReference type="InterPro" id="IPR029063">
    <property type="entry name" value="SAM-dependent_MTases_sf"/>
</dbReference>
<reference evidence="1 2" key="1">
    <citation type="submission" date="2024-06" db="EMBL/GenBank/DDBJ databases">
        <title>Complete genome of Phlyctema vagabunda strain 19-DSS-EL-015.</title>
        <authorList>
            <person name="Fiorenzani C."/>
        </authorList>
    </citation>
    <scope>NUCLEOTIDE SEQUENCE [LARGE SCALE GENOMIC DNA]</scope>
    <source>
        <strain evidence="1 2">19-DSS-EL-015</strain>
    </source>
</reference>
<dbReference type="PANTHER" id="PTHR43591:SF31">
    <property type="entry name" value="LAEA-LIKE, PUTATIVE (AFU_ORTHOLOGUE AFUA_8G01930)-RELATED"/>
    <property type="match status" value="1"/>
</dbReference>
<organism evidence="1 2">
    <name type="scientific">Phlyctema vagabunda</name>
    <dbReference type="NCBI Taxonomy" id="108571"/>
    <lineage>
        <taxon>Eukaryota</taxon>
        <taxon>Fungi</taxon>
        <taxon>Dikarya</taxon>
        <taxon>Ascomycota</taxon>
        <taxon>Pezizomycotina</taxon>
        <taxon>Leotiomycetes</taxon>
        <taxon>Helotiales</taxon>
        <taxon>Dermateaceae</taxon>
        <taxon>Phlyctema</taxon>
    </lineage>
</organism>
<comment type="caution">
    <text evidence="1">The sequence shown here is derived from an EMBL/GenBank/DDBJ whole genome shotgun (WGS) entry which is preliminary data.</text>
</comment>
<evidence type="ECO:0000313" key="2">
    <source>
        <dbReference type="Proteomes" id="UP001629113"/>
    </source>
</evidence>
<protein>
    <submittedName>
        <fullName evidence="1">Methyltransferase domain-containing protein</fullName>
    </submittedName>
</protein>
<dbReference type="SUPFAM" id="SSF53335">
    <property type="entry name" value="S-adenosyl-L-methionine-dependent methyltransferases"/>
    <property type="match status" value="1"/>
</dbReference>
<name>A0ABR4P8A4_9HELO</name>
<keyword evidence="1" id="KW-0808">Transferase</keyword>
<accession>A0ABR4P8A4</accession>
<dbReference type="Gene3D" id="3.40.50.150">
    <property type="entry name" value="Vaccinia Virus protein VP39"/>
    <property type="match status" value="1"/>
</dbReference>
<evidence type="ECO:0000313" key="1">
    <source>
        <dbReference type="EMBL" id="KAL3419538.1"/>
    </source>
</evidence>
<dbReference type="PANTHER" id="PTHR43591">
    <property type="entry name" value="METHYLTRANSFERASE"/>
    <property type="match status" value="1"/>
</dbReference>
<sequence length="357" mass="40509">MLPRQAMPPKEVHVPADANTLEAEADDYSDRDSAFASLGASSTTSIGSSILKYREENGRTYHAYKEGKYPLPNDEVSPPLIGLDVANIEKGEKDRLDLQHHLYILTYGNKLFLAPIPKETPLHRVLDVGTGTGIWAIDFADEHPESQVLGVDLSPIQPMFLPPNLSFEIDDLEEPWNFGQKFDFIYSRMLTGSFADWPRFFEQSLQNLHPGGYLEVSDLTFPTLVDDDTYPENSALKRWGVQGVEASIKLGRPINSAESYKQQMIDAGFEDVIEVKNKWPTNRWPKDRHMKELGMWNHENIAGSLSGLTMAMYTRGLGWTAEEVEVFCTEVRKEMRDTKIHAYFDIYTVYGRKPKLA</sequence>
<gene>
    <name evidence="1" type="ORF">PVAG01_09760</name>
</gene>
<keyword evidence="1" id="KW-0489">Methyltransferase</keyword>
<dbReference type="EMBL" id="JBFCZG010000008">
    <property type="protein sequence ID" value="KAL3419538.1"/>
    <property type="molecule type" value="Genomic_DNA"/>
</dbReference>
<dbReference type="Pfam" id="PF13489">
    <property type="entry name" value="Methyltransf_23"/>
    <property type="match status" value="1"/>
</dbReference>
<dbReference type="CDD" id="cd02440">
    <property type="entry name" value="AdoMet_MTases"/>
    <property type="match status" value="1"/>
</dbReference>
<dbReference type="GO" id="GO:0008168">
    <property type="term" value="F:methyltransferase activity"/>
    <property type="evidence" value="ECO:0007669"/>
    <property type="project" value="UniProtKB-KW"/>
</dbReference>
<dbReference type="GO" id="GO:0032259">
    <property type="term" value="P:methylation"/>
    <property type="evidence" value="ECO:0007669"/>
    <property type="project" value="UniProtKB-KW"/>
</dbReference>
<keyword evidence="2" id="KW-1185">Reference proteome</keyword>
<dbReference type="Proteomes" id="UP001629113">
    <property type="component" value="Unassembled WGS sequence"/>
</dbReference>
<proteinExistence type="predicted"/>